<evidence type="ECO:0000313" key="4">
    <source>
        <dbReference type="EMBL" id="MBL6079862.1"/>
    </source>
</evidence>
<name>A0ABS1U585_9PROT</name>
<dbReference type="InterPro" id="IPR008490">
    <property type="entry name" value="Transposase_InsH_N"/>
</dbReference>
<feature type="domain" description="Transposase InsH N-terminal" evidence="3">
    <location>
        <begin position="19"/>
        <end position="108"/>
    </location>
</feature>
<protein>
    <submittedName>
        <fullName evidence="4">Transposase</fullName>
    </submittedName>
</protein>
<dbReference type="Pfam" id="PF05598">
    <property type="entry name" value="DUF772"/>
    <property type="match status" value="1"/>
</dbReference>
<keyword evidence="5" id="KW-1185">Reference proteome</keyword>
<organism evidence="4 5">
    <name type="scientific">Belnapia arida</name>
    <dbReference type="NCBI Taxonomy" id="2804533"/>
    <lineage>
        <taxon>Bacteria</taxon>
        <taxon>Pseudomonadati</taxon>
        <taxon>Pseudomonadota</taxon>
        <taxon>Alphaproteobacteria</taxon>
        <taxon>Acetobacterales</taxon>
        <taxon>Roseomonadaceae</taxon>
        <taxon>Belnapia</taxon>
    </lineage>
</organism>
<proteinExistence type="predicted"/>
<comment type="caution">
    <text evidence="4">The sequence shown here is derived from an EMBL/GenBank/DDBJ whole genome shotgun (WGS) entry which is preliminary data.</text>
</comment>
<dbReference type="Pfam" id="PF01609">
    <property type="entry name" value="DDE_Tnp_1"/>
    <property type="match status" value="1"/>
</dbReference>
<gene>
    <name evidence="4" type="ORF">JMJ56_17725</name>
</gene>
<reference evidence="4 5" key="1">
    <citation type="submission" date="2021-01" db="EMBL/GenBank/DDBJ databases">
        <title>Belnapia mucosa sp. nov. and Belnapia arida sp. nov., isolated from the Tabernas Desert (Almeria, Spain).</title>
        <authorList>
            <person name="Molina-Menor E."/>
            <person name="Vidal-Verdu A."/>
            <person name="Calonge A."/>
            <person name="Satari L."/>
            <person name="Pereto J."/>
            <person name="Porcar M."/>
        </authorList>
    </citation>
    <scope>NUCLEOTIDE SEQUENCE [LARGE SCALE GENOMIC DNA]</scope>
    <source>
        <strain evidence="4 5">T18</strain>
    </source>
</reference>
<dbReference type="RefSeq" id="WP_202833100.1">
    <property type="nucleotide sequence ID" value="NZ_JAETWB010000008.1"/>
</dbReference>
<feature type="region of interest" description="Disordered" evidence="1">
    <location>
        <begin position="218"/>
        <end position="265"/>
    </location>
</feature>
<dbReference type="Proteomes" id="UP000660885">
    <property type="component" value="Unassembled WGS sequence"/>
</dbReference>
<evidence type="ECO:0000313" key="5">
    <source>
        <dbReference type="Proteomes" id="UP000660885"/>
    </source>
</evidence>
<evidence type="ECO:0000259" key="3">
    <source>
        <dbReference type="Pfam" id="PF05598"/>
    </source>
</evidence>
<evidence type="ECO:0000256" key="1">
    <source>
        <dbReference type="SAM" id="MobiDB-lite"/>
    </source>
</evidence>
<dbReference type="InterPro" id="IPR002559">
    <property type="entry name" value="Transposase_11"/>
</dbReference>
<sequence>MTGFIPFSREQAFLLLPDAKDWLPADDVAHFVVAAVDRIPLGAFAVRPTPGGRAQYHPRLLLALLIYCYANGIFSSRRIERATHRDLGVRYVAANLHPDHDTIAVFRRANRAAFEAAFLQVLLLARETGLLRLGMVAIDGTKLDANASKIRSVRYDRAKELRAKLTADIATLTDRAEAADAEAQPDPQALPAEIARREALKAKLDAACARLEAEARAEAEAARPEYDAKRAAYEAKTGRRGRPPKPPSDDTPPERQSNLTDPDSALMRRSDAHEYRQTYNAQAVVCAEGSQLILATSVVATSADAPSFAKTILGMQQGIGLPQTVLADTGFASGEAVATLEAQGIEPLVAIGRTQPHRPYDFRPSPKPKTTRRVTEPWRVTMLEKLETPDAKTRYARRKQTVEPVFGIIKSALGFTRFHLRGLAKVTSEWTLIALAYNCRRLHNLRLAA</sequence>
<feature type="compositionally biased region" description="Basic and acidic residues" evidence="1">
    <location>
        <begin position="218"/>
        <end position="237"/>
    </location>
</feature>
<dbReference type="EMBL" id="JAETWB010000008">
    <property type="protein sequence ID" value="MBL6079862.1"/>
    <property type="molecule type" value="Genomic_DNA"/>
</dbReference>
<feature type="domain" description="Transposase IS4-like" evidence="2">
    <location>
        <begin position="270"/>
        <end position="439"/>
    </location>
</feature>
<accession>A0ABS1U585</accession>
<evidence type="ECO:0000259" key="2">
    <source>
        <dbReference type="Pfam" id="PF01609"/>
    </source>
</evidence>
<dbReference type="PANTHER" id="PTHR33408">
    <property type="entry name" value="TRANSPOSASE"/>
    <property type="match status" value="1"/>
</dbReference>